<evidence type="ECO:0000256" key="1">
    <source>
        <dbReference type="SAM" id="MobiDB-lite"/>
    </source>
</evidence>
<gene>
    <name evidence="2" type="ORF">TCLT_LOCUS5855</name>
</gene>
<dbReference type="EMBL" id="UYYF01004369">
    <property type="protein sequence ID" value="VDN03146.1"/>
    <property type="molecule type" value="Genomic_DNA"/>
</dbReference>
<proteinExistence type="predicted"/>
<feature type="region of interest" description="Disordered" evidence="1">
    <location>
        <begin position="37"/>
        <end position="58"/>
    </location>
</feature>
<evidence type="ECO:0000313" key="3">
    <source>
        <dbReference type="Proteomes" id="UP000276776"/>
    </source>
</evidence>
<dbReference type="Proteomes" id="UP000276776">
    <property type="component" value="Unassembled WGS sequence"/>
</dbReference>
<sequence>QFNITIFFQIHSKGGDCASSDLDESVDNGQRSITCNINPVPGPMSSTDQTTPFQLSSESTNRSLLLNQMSHQRFPRFPTSTTTMQSGFMTTNPYPTANTMMATNASFQLPDFHFYSHFPHKMSIPP</sequence>
<name>A0A0N5CZF1_THECL</name>
<dbReference type="WBParaSite" id="TCLT_0000586601-mRNA-1">
    <property type="protein sequence ID" value="TCLT_0000586601-mRNA-1"/>
    <property type="gene ID" value="TCLT_0000586601"/>
</dbReference>
<protein>
    <submittedName>
        <fullName evidence="4">Ovule protein</fullName>
    </submittedName>
</protein>
<dbReference type="OrthoDB" id="5856381at2759"/>
<feature type="compositionally biased region" description="Polar residues" evidence="1">
    <location>
        <begin position="44"/>
        <end position="58"/>
    </location>
</feature>
<accession>A0A0N5CZF1</accession>
<dbReference type="AlphaFoldDB" id="A0A0N5CZF1"/>
<reference evidence="2 3" key="2">
    <citation type="submission" date="2018-11" db="EMBL/GenBank/DDBJ databases">
        <authorList>
            <consortium name="Pathogen Informatics"/>
        </authorList>
    </citation>
    <scope>NUCLEOTIDE SEQUENCE [LARGE SCALE GENOMIC DNA]</scope>
</reference>
<keyword evidence="3" id="KW-1185">Reference proteome</keyword>
<reference evidence="4" key="1">
    <citation type="submission" date="2017-02" db="UniProtKB">
        <authorList>
            <consortium name="WormBaseParasite"/>
        </authorList>
    </citation>
    <scope>IDENTIFICATION</scope>
</reference>
<organism evidence="4">
    <name type="scientific">Thelazia callipaeda</name>
    <name type="common">Oriental eyeworm</name>
    <name type="synonym">Parasitic nematode</name>
    <dbReference type="NCBI Taxonomy" id="103827"/>
    <lineage>
        <taxon>Eukaryota</taxon>
        <taxon>Metazoa</taxon>
        <taxon>Ecdysozoa</taxon>
        <taxon>Nematoda</taxon>
        <taxon>Chromadorea</taxon>
        <taxon>Rhabditida</taxon>
        <taxon>Spirurina</taxon>
        <taxon>Spiruromorpha</taxon>
        <taxon>Thelazioidea</taxon>
        <taxon>Thelaziidae</taxon>
        <taxon>Thelazia</taxon>
    </lineage>
</organism>
<evidence type="ECO:0000313" key="2">
    <source>
        <dbReference type="EMBL" id="VDN03146.1"/>
    </source>
</evidence>
<dbReference type="OMA" id="TIFFQIH"/>
<evidence type="ECO:0000313" key="4">
    <source>
        <dbReference type="WBParaSite" id="TCLT_0000586601-mRNA-1"/>
    </source>
</evidence>
<dbReference type="STRING" id="103827.A0A0N5CZF1"/>